<feature type="region of interest" description="Disordered" evidence="4">
    <location>
        <begin position="46"/>
        <end position="72"/>
    </location>
</feature>
<evidence type="ECO:0000313" key="6">
    <source>
        <dbReference type="EMBL" id="KAF2108947.1"/>
    </source>
</evidence>
<evidence type="ECO:0000256" key="2">
    <source>
        <dbReference type="ARBA" id="ARBA00022723"/>
    </source>
</evidence>
<evidence type="ECO:0000256" key="4">
    <source>
        <dbReference type="SAM" id="MobiDB-lite"/>
    </source>
</evidence>
<dbReference type="GO" id="GO:0006351">
    <property type="term" value="P:DNA-templated transcription"/>
    <property type="evidence" value="ECO:0007669"/>
    <property type="project" value="InterPro"/>
</dbReference>
<dbReference type="CDD" id="cd12148">
    <property type="entry name" value="fungal_TF_MHR"/>
    <property type="match status" value="1"/>
</dbReference>
<dbReference type="GO" id="GO:0003677">
    <property type="term" value="F:DNA binding"/>
    <property type="evidence" value="ECO:0007669"/>
    <property type="project" value="InterPro"/>
</dbReference>
<organism evidence="6 7">
    <name type="scientific">Lophiotrema nucula</name>
    <dbReference type="NCBI Taxonomy" id="690887"/>
    <lineage>
        <taxon>Eukaryota</taxon>
        <taxon>Fungi</taxon>
        <taxon>Dikarya</taxon>
        <taxon>Ascomycota</taxon>
        <taxon>Pezizomycotina</taxon>
        <taxon>Dothideomycetes</taxon>
        <taxon>Pleosporomycetidae</taxon>
        <taxon>Pleosporales</taxon>
        <taxon>Lophiotremataceae</taxon>
        <taxon>Lophiotrema</taxon>
    </lineage>
</organism>
<name>A0A6A5YRA6_9PLEO</name>
<dbReference type="GO" id="GO:0000981">
    <property type="term" value="F:DNA-binding transcription factor activity, RNA polymerase II-specific"/>
    <property type="evidence" value="ECO:0007669"/>
    <property type="project" value="InterPro"/>
</dbReference>
<evidence type="ECO:0000256" key="1">
    <source>
        <dbReference type="ARBA" id="ARBA00004123"/>
    </source>
</evidence>
<reference evidence="6" key="1">
    <citation type="journal article" date="2020" name="Stud. Mycol.">
        <title>101 Dothideomycetes genomes: a test case for predicting lifestyles and emergence of pathogens.</title>
        <authorList>
            <person name="Haridas S."/>
            <person name="Albert R."/>
            <person name="Binder M."/>
            <person name="Bloem J."/>
            <person name="Labutti K."/>
            <person name="Salamov A."/>
            <person name="Andreopoulos B."/>
            <person name="Baker S."/>
            <person name="Barry K."/>
            <person name="Bills G."/>
            <person name="Bluhm B."/>
            <person name="Cannon C."/>
            <person name="Castanera R."/>
            <person name="Culley D."/>
            <person name="Daum C."/>
            <person name="Ezra D."/>
            <person name="Gonzalez J."/>
            <person name="Henrissat B."/>
            <person name="Kuo A."/>
            <person name="Liang C."/>
            <person name="Lipzen A."/>
            <person name="Lutzoni F."/>
            <person name="Magnuson J."/>
            <person name="Mondo S."/>
            <person name="Nolan M."/>
            <person name="Ohm R."/>
            <person name="Pangilinan J."/>
            <person name="Park H.-J."/>
            <person name="Ramirez L."/>
            <person name="Alfaro M."/>
            <person name="Sun H."/>
            <person name="Tritt A."/>
            <person name="Yoshinaga Y."/>
            <person name="Zwiers L.-H."/>
            <person name="Turgeon B."/>
            <person name="Goodwin S."/>
            <person name="Spatafora J."/>
            <person name="Crous P."/>
            <person name="Grigoriev I."/>
        </authorList>
    </citation>
    <scope>NUCLEOTIDE SEQUENCE</scope>
    <source>
        <strain evidence="6">CBS 627.86</strain>
    </source>
</reference>
<dbReference type="Proteomes" id="UP000799770">
    <property type="component" value="Unassembled WGS sequence"/>
</dbReference>
<dbReference type="PANTHER" id="PTHR31001:SF40">
    <property type="entry name" value="ZN(II)2CYS6 TRANSCRIPTION FACTOR (EUROFUNG)"/>
    <property type="match status" value="1"/>
</dbReference>
<keyword evidence="2" id="KW-0479">Metal-binding</keyword>
<dbReference type="InterPro" id="IPR007219">
    <property type="entry name" value="XnlR_reg_dom"/>
</dbReference>
<dbReference type="Pfam" id="PF04082">
    <property type="entry name" value="Fungal_trans"/>
    <property type="match status" value="1"/>
</dbReference>
<sequence length="721" mass="81799">MLRRNGKPRSCEPCRISKIRCDHASPKCEKCQARGISDQCFYHPAPMTKPAGTPRKQPGEARRRVVKPRMHSETRFTRDHEIFNALTTSPTALRMEDVRTSNGWPTPPDSAARSVTNPQETGRAFYLGSTSYASVFAEERPIPDSMHEQPLESATPTVLSSRITGSRHCQIGGGHSIISKMTPFSFFERSIRKYFEENKSSALVGPLVMSALPQVRKDLERLQAIGSDQFSAYAEITRSTTAQLKVPASMPASEFYTLFTGPNLRWETLGLVMILAAGNAQYTHPDDAVFTLEDGRKLEKDALIEDMIHTTNDCISICQIHGAVNDIMVWLLYANMLVTSNFYGDNYHGVWRRMGDSISALYAEGIHCEDEYDEPFFMRESRRRIYSAVYRSDKTLATFFGRPPMMSQRYSNRQVPLDLDDNILATSDSDLLSETLSRLDSEGWNTDGKIWASSWMRLRCRQAMLKERLLEQSLAGREDGDMVQKLQVISSEAHQFWEALPSQLRYELYDEERVWSDLGPAIVLRMISAYLEALHMEFSIQRMMRRQNQLALPTLLEVSMKVLSTVLIFNKQRKLHYNIQRHFPTIILFYCLPSAGVLALELRRCTLENVPLPNTVSRADVIRNLSVLISCLDWVVLPGDGNHRLCSELNKMLAMVLDEVLNYQPPSANESQSESTGAGLQGVDGGFFDMPLVDGMEPIPTESEDFLNWLDNANWSNTYLF</sequence>
<dbReference type="InterPro" id="IPR001138">
    <property type="entry name" value="Zn2Cys6_DnaBD"/>
</dbReference>
<evidence type="ECO:0000313" key="7">
    <source>
        <dbReference type="Proteomes" id="UP000799770"/>
    </source>
</evidence>
<dbReference type="SMART" id="SM00066">
    <property type="entry name" value="GAL4"/>
    <property type="match status" value="1"/>
</dbReference>
<protein>
    <recommendedName>
        <fullName evidence="5">Zn(2)-C6 fungal-type domain-containing protein</fullName>
    </recommendedName>
</protein>
<proteinExistence type="predicted"/>
<keyword evidence="3" id="KW-0539">Nucleus</keyword>
<dbReference type="PROSITE" id="PS50048">
    <property type="entry name" value="ZN2_CY6_FUNGAL_2"/>
    <property type="match status" value="1"/>
</dbReference>
<dbReference type="GO" id="GO:0005634">
    <property type="term" value="C:nucleus"/>
    <property type="evidence" value="ECO:0007669"/>
    <property type="project" value="UniProtKB-SubCell"/>
</dbReference>
<dbReference type="SMART" id="SM00906">
    <property type="entry name" value="Fungal_trans"/>
    <property type="match status" value="1"/>
</dbReference>
<comment type="subcellular location">
    <subcellularLocation>
        <location evidence="1">Nucleus</location>
    </subcellularLocation>
</comment>
<dbReference type="PROSITE" id="PS00463">
    <property type="entry name" value="ZN2_CY6_FUNGAL_1"/>
    <property type="match status" value="1"/>
</dbReference>
<dbReference type="SUPFAM" id="SSF57701">
    <property type="entry name" value="Zn2/Cys6 DNA-binding domain"/>
    <property type="match status" value="1"/>
</dbReference>
<evidence type="ECO:0000259" key="5">
    <source>
        <dbReference type="PROSITE" id="PS50048"/>
    </source>
</evidence>
<dbReference type="AlphaFoldDB" id="A0A6A5YRA6"/>
<dbReference type="CDD" id="cd00067">
    <property type="entry name" value="GAL4"/>
    <property type="match status" value="1"/>
</dbReference>
<accession>A0A6A5YRA6</accession>
<dbReference type="Pfam" id="PF00172">
    <property type="entry name" value="Zn_clus"/>
    <property type="match status" value="1"/>
</dbReference>
<dbReference type="GO" id="GO:0008270">
    <property type="term" value="F:zinc ion binding"/>
    <property type="evidence" value="ECO:0007669"/>
    <property type="project" value="InterPro"/>
</dbReference>
<dbReference type="OrthoDB" id="4898680at2759"/>
<dbReference type="PANTHER" id="PTHR31001">
    <property type="entry name" value="UNCHARACTERIZED TRANSCRIPTIONAL REGULATORY PROTEIN"/>
    <property type="match status" value="1"/>
</dbReference>
<keyword evidence="7" id="KW-1185">Reference proteome</keyword>
<dbReference type="InterPro" id="IPR036864">
    <property type="entry name" value="Zn2-C6_fun-type_DNA-bd_sf"/>
</dbReference>
<feature type="domain" description="Zn(2)-C6 fungal-type" evidence="5">
    <location>
        <begin position="10"/>
        <end position="42"/>
    </location>
</feature>
<gene>
    <name evidence="6" type="ORF">BDV96DRAFT_586262</name>
</gene>
<evidence type="ECO:0000256" key="3">
    <source>
        <dbReference type="ARBA" id="ARBA00023242"/>
    </source>
</evidence>
<dbReference type="InterPro" id="IPR050613">
    <property type="entry name" value="Sec_Metabolite_Reg"/>
</dbReference>
<dbReference type="Gene3D" id="4.10.240.10">
    <property type="entry name" value="Zn(2)-C6 fungal-type DNA-binding domain"/>
    <property type="match status" value="1"/>
</dbReference>
<dbReference type="EMBL" id="ML977344">
    <property type="protein sequence ID" value="KAF2108947.1"/>
    <property type="molecule type" value="Genomic_DNA"/>
</dbReference>